<accession>W7XFG1</accession>
<evidence type="ECO:0000256" key="1">
    <source>
        <dbReference type="SAM" id="Phobius"/>
    </source>
</evidence>
<gene>
    <name evidence="2" type="ORF">TTHERM_000418167</name>
</gene>
<dbReference type="Proteomes" id="UP000009168">
    <property type="component" value="Unassembled WGS sequence"/>
</dbReference>
<dbReference type="InParanoid" id="W7XFG1"/>
<sequence>MKQSYNYMGLFFKIKAQIAFMLQAIQSMQYFMKQSSSSQTLAVLLLKSEKKMRRLIEISQFNCILCIIYNKKYIYIQLFIQSQSAWSSCQIKLYNIRQFLCLNLSFQIIDAEKNNLYMHLFIYIKQYQVFQVEIYYDIKLCQLFIYFLYLLIVSSITLSIFHLLL</sequence>
<organism evidence="2 3">
    <name type="scientific">Tetrahymena thermophila (strain SB210)</name>
    <dbReference type="NCBI Taxonomy" id="312017"/>
    <lineage>
        <taxon>Eukaryota</taxon>
        <taxon>Sar</taxon>
        <taxon>Alveolata</taxon>
        <taxon>Ciliophora</taxon>
        <taxon>Intramacronucleata</taxon>
        <taxon>Oligohymenophorea</taxon>
        <taxon>Hymenostomatida</taxon>
        <taxon>Tetrahymenina</taxon>
        <taxon>Tetrahymenidae</taxon>
        <taxon>Tetrahymena</taxon>
    </lineage>
</organism>
<feature type="transmembrane region" description="Helical" evidence="1">
    <location>
        <begin position="143"/>
        <end position="164"/>
    </location>
</feature>
<dbReference type="GeneID" id="24438849"/>
<reference evidence="3" key="1">
    <citation type="journal article" date="2006" name="PLoS Biol.">
        <title>Macronuclear genome sequence of the ciliate Tetrahymena thermophila, a model eukaryote.</title>
        <authorList>
            <person name="Eisen J.A."/>
            <person name="Coyne R.S."/>
            <person name="Wu M."/>
            <person name="Wu D."/>
            <person name="Thiagarajan M."/>
            <person name="Wortman J.R."/>
            <person name="Badger J.H."/>
            <person name="Ren Q."/>
            <person name="Amedeo P."/>
            <person name="Jones K.M."/>
            <person name="Tallon L.J."/>
            <person name="Delcher A.L."/>
            <person name="Salzberg S.L."/>
            <person name="Silva J.C."/>
            <person name="Haas B.J."/>
            <person name="Majoros W.H."/>
            <person name="Farzad M."/>
            <person name="Carlton J.M."/>
            <person name="Smith R.K. Jr."/>
            <person name="Garg J."/>
            <person name="Pearlman R.E."/>
            <person name="Karrer K.M."/>
            <person name="Sun L."/>
            <person name="Manning G."/>
            <person name="Elde N.C."/>
            <person name="Turkewitz A.P."/>
            <person name="Asai D.J."/>
            <person name="Wilkes D.E."/>
            <person name="Wang Y."/>
            <person name="Cai H."/>
            <person name="Collins K."/>
            <person name="Stewart B.A."/>
            <person name="Lee S.R."/>
            <person name="Wilamowska K."/>
            <person name="Weinberg Z."/>
            <person name="Ruzzo W.L."/>
            <person name="Wloga D."/>
            <person name="Gaertig J."/>
            <person name="Frankel J."/>
            <person name="Tsao C.-C."/>
            <person name="Gorovsky M.A."/>
            <person name="Keeling P.J."/>
            <person name="Waller R.F."/>
            <person name="Patron N.J."/>
            <person name="Cherry J.M."/>
            <person name="Stover N.A."/>
            <person name="Krieger C.J."/>
            <person name="del Toro C."/>
            <person name="Ryder H.F."/>
            <person name="Williamson S.C."/>
            <person name="Barbeau R.A."/>
            <person name="Hamilton E.P."/>
            <person name="Orias E."/>
        </authorList>
    </citation>
    <scope>NUCLEOTIDE SEQUENCE [LARGE SCALE GENOMIC DNA]</scope>
    <source>
        <strain evidence="3">SB210</strain>
    </source>
</reference>
<dbReference type="AlphaFoldDB" id="W7XFG1"/>
<protein>
    <submittedName>
        <fullName evidence="2">Transmembrane protein, putative</fullName>
    </submittedName>
</protein>
<evidence type="ECO:0000313" key="3">
    <source>
        <dbReference type="Proteomes" id="UP000009168"/>
    </source>
</evidence>
<dbReference type="KEGG" id="tet:TTHERM_000418167"/>
<keyword evidence="1" id="KW-0472">Membrane</keyword>
<name>W7XFG1_TETTS</name>
<evidence type="ECO:0000313" key="2">
    <source>
        <dbReference type="EMBL" id="EWS76572.1"/>
    </source>
</evidence>
<keyword evidence="3" id="KW-1185">Reference proteome</keyword>
<keyword evidence="1" id="KW-1133">Transmembrane helix</keyword>
<keyword evidence="1 2" id="KW-0812">Transmembrane</keyword>
<dbReference type="EMBL" id="GG662856">
    <property type="protein sequence ID" value="EWS76572.1"/>
    <property type="molecule type" value="Genomic_DNA"/>
</dbReference>
<proteinExistence type="predicted"/>
<dbReference type="RefSeq" id="XP_012650858.1">
    <property type="nucleotide sequence ID" value="XM_012795404.1"/>
</dbReference>